<name>A0A0N4WU28_HAEPC</name>
<dbReference type="AlphaFoldDB" id="A0A0N4WU28"/>
<reference evidence="1" key="1">
    <citation type="submission" date="2017-02" db="UniProtKB">
        <authorList>
            <consortium name="WormBaseParasite"/>
        </authorList>
    </citation>
    <scope>IDENTIFICATION</scope>
</reference>
<organism evidence="1">
    <name type="scientific">Haemonchus placei</name>
    <name type="common">Barber's pole worm</name>
    <dbReference type="NCBI Taxonomy" id="6290"/>
    <lineage>
        <taxon>Eukaryota</taxon>
        <taxon>Metazoa</taxon>
        <taxon>Ecdysozoa</taxon>
        <taxon>Nematoda</taxon>
        <taxon>Chromadorea</taxon>
        <taxon>Rhabditida</taxon>
        <taxon>Rhabditina</taxon>
        <taxon>Rhabditomorpha</taxon>
        <taxon>Strongyloidea</taxon>
        <taxon>Trichostrongylidae</taxon>
        <taxon>Haemonchus</taxon>
    </lineage>
</organism>
<proteinExistence type="predicted"/>
<accession>A0A0N4WU28</accession>
<dbReference type="WBParaSite" id="HPLM_0001512901-mRNA-1">
    <property type="protein sequence ID" value="HPLM_0001512901-mRNA-1"/>
    <property type="gene ID" value="HPLM_0001512901"/>
</dbReference>
<protein>
    <submittedName>
        <fullName evidence="1">RNase_PH domain-containing protein</fullName>
    </submittedName>
</protein>
<sequence>MAIRIGRLFIGTITSRSISTAARQVELDNAMEKIKCDILGLTEARIPYSGSYELPSGTILFHSGAKTAHRGVAFVTTASP</sequence>
<evidence type="ECO:0000313" key="1">
    <source>
        <dbReference type="WBParaSite" id="HPLM_0001512901-mRNA-1"/>
    </source>
</evidence>